<sequence length="155" mass="17665">MVKLSELSYYRYCRITVCYLIGRRLGHWNMVELSPSVELGIIKDSTGGVLTISPASSIQKRCQIERLQKESCWGNDLLGKQRIPITVTIIFFFFLISTQSYQSIKLVELVDGTCLFFLISTQLYQGIKLLELVDGVCRGRVEFINGRVNTVNNVF</sequence>
<dbReference type="EMBL" id="CP092880">
    <property type="protein sequence ID" value="UYV80184.1"/>
    <property type="molecule type" value="Genomic_DNA"/>
</dbReference>
<name>A0ABY6LH41_9ARAC</name>
<protein>
    <submittedName>
        <fullName evidence="1">Uncharacterized protein</fullName>
    </submittedName>
</protein>
<reference evidence="1 2" key="1">
    <citation type="submission" date="2022-01" db="EMBL/GenBank/DDBJ databases">
        <title>A chromosomal length assembly of Cordylochernes scorpioides.</title>
        <authorList>
            <person name="Zeh D."/>
            <person name="Zeh J."/>
        </authorList>
    </citation>
    <scope>NUCLEOTIDE SEQUENCE [LARGE SCALE GENOMIC DNA]</scope>
    <source>
        <strain evidence="1">IN4F17</strain>
        <tissue evidence="1">Whole Body</tissue>
    </source>
</reference>
<keyword evidence="2" id="KW-1185">Reference proteome</keyword>
<dbReference type="Proteomes" id="UP001235939">
    <property type="component" value="Chromosome 18"/>
</dbReference>
<gene>
    <name evidence="1" type="ORF">LAZ67_18001952</name>
</gene>
<organism evidence="1 2">
    <name type="scientific">Cordylochernes scorpioides</name>
    <dbReference type="NCBI Taxonomy" id="51811"/>
    <lineage>
        <taxon>Eukaryota</taxon>
        <taxon>Metazoa</taxon>
        <taxon>Ecdysozoa</taxon>
        <taxon>Arthropoda</taxon>
        <taxon>Chelicerata</taxon>
        <taxon>Arachnida</taxon>
        <taxon>Pseudoscorpiones</taxon>
        <taxon>Cheliferoidea</taxon>
        <taxon>Chernetidae</taxon>
        <taxon>Cordylochernes</taxon>
    </lineage>
</organism>
<evidence type="ECO:0000313" key="2">
    <source>
        <dbReference type="Proteomes" id="UP001235939"/>
    </source>
</evidence>
<evidence type="ECO:0000313" key="1">
    <source>
        <dbReference type="EMBL" id="UYV80184.1"/>
    </source>
</evidence>
<accession>A0ABY6LH41</accession>
<proteinExistence type="predicted"/>